<feature type="transmembrane region" description="Helical" evidence="8">
    <location>
        <begin position="374"/>
        <end position="398"/>
    </location>
</feature>
<keyword evidence="4 8" id="KW-0812">Transmembrane</keyword>
<dbReference type="Proteomes" id="UP001497623">
    <property type="component" value="Unassembled WGS sequence"/>
</dbReference>
<feature type="transmembrane region" description="Helical" evidence="8">
    <location>
        <begin position="583"/>
        <end position="604"/>
    </location>
</feature>
<keyword evidence="8" id="KW-0406">Ion transport</keyword>
<dbReference type="SUPFAM" id="SSF100895">
    <property type="entry name" value="Kazal-type serine protease inhibitors"/>
    <property type="match status" value="1"/>
</dbReference>
<dbReference type="PROSITE" id="PS51465">
    <property type="entry name" value="KAZAL_2"/>
    <property type="match status" value="1"/>
</dbReference>
<comment type="caution">
    <text evidence="11">The sequence shown here is derived from an EMBL/GenBank/DDBJ whole genome shotgun (WGS) entry which is preliminary data.</text>
</comment>
<feature type="non-terminal residue" evidence="11">
    <location>
        <position position="744"/>
    </location>
</feature>
<dbReference type="InterPro" id="IPR036058">
    <property type="entry name" value="Kazal_dom_sf"/>
</dbReference>
<organism evidence="11 12">
    <name type="scientific">Meganyctiphanes norvegica</name>
    <name type="common">Northern krill</name>
    <name type="synonym">Thysanopoda norvegica</name>
    <dbReference type="NCBI Taxonomy" id="48144"/>
    <lineage>
        <taxon>Eukaryota</taxon>
        <taxon>Metazoa</taxon>
        <taxon>Ecdysozoa</taxon>
        <taxon>Arthropoda</taxon>
        <taxon>Crustacea</taxon>
        <taxon>Multicrustacea</taxon>
        <taxon>Malacostraca</taxon>
        <taxon>Eumalacostraca</taxon>
        <taxon>Eucarida</taxon>
        <taxon>Euphausiacea</taxon>
        <taxon>Euphausiidae</taxon>
        <taxon>Meganyctiphanes</taxon>
    </lineage>
</organism>
<evidence type="ECO:0000256" key="2">
    <source>
        <dbReference type="ARBA" id="ARBA00009657"/>
    </source>
</evidence>
<evidence type="ECO:0000256" key="8">
    <source>
        <dbReference type="RuleBase" id="RU362056"/>
    </source>
</evidence>
<gene>
    <name evidence="11" type="ORF">MNOR_LOCUS6706</name>
</gene>
<keyword evidence="12" id="KW-1185">Reference proteome</keyword>
<keyword evidence="7" id="KW-1015">Disulfide bond</keyword>
<sequence>MRPKVRKTFLSAVMIKKIYRVPVSNSACGRTLPGHTQGNSSTIEGTQSTVTPVTMAGKKTLVGGHGDEMEDASCGWLCLTPACLQGCRTAKWALFWLCWASTVQGMVVNGFINSVITNIEKRFDLRSTDAGVIAGAYDIASVLCAIPVSYFGSRPGASKSRWLGWGMFIMGLGSFCFAAPHFLAPEYNPSGKEAGEILFCIRNEEFSERCTMSAQNWMSKFRIVFIISQFIHGIGSSPLYTLGTTFLDESVPMKMSSIYLGIFYAMGAVGPALGYVLGSIFLKIYVDTPHVDPAAVHDISPDSELWIGGWWIGFLISGALSIIISVPIMAFPDKLPGYKAIQASRVSEAYSGDETSASTGFGNMRDFPRAARTLLANPTFLALSLAGACEGSLMTGFATFTPKFLETQFQIPASRASVLIGLVAVPAAGGGTFLGGWIVKKLKLSCAGIIRVCIILSSLCFLSYFTFTISCPNPQFAGVNIAYDNRPISIYDSNLTGICNANCSCGNVSYDPVCGSNGVVYFSPCHAGCTAMNNESKVYSDCACVTTVHLEELQSPNNISEIGIARRENMEHCKVNCPHMTTFMIVFFIIMLITFVTGLPALTATLRCVQDDQKSLALGLQWIIVRLLGTISGPMIFGSLIDKSCTLWQNTCGITGSCRMYDNPNMSKYMMGVSLFGKFLSTILFIIAWKLYVPPSNRIASSMSCDTMTSTLTCINDSSTLETINESESIESLESFNKTDIELT</sequence>
<evidence type="ECO:0000256" key="3">
    <source>
        <dbReference type="ARBA" id="ARBA00022475"/>
    </source>
</evidence>
<dbReference type="SUPFAM" id="SSF103473">
    <property type="entry name" value="MFS general substrate transporter"/>
    <property type="match status" value="1"/>
</dbReference>
<dbReference type="EMBL" id="CAXKWB010002811">
    <property type="protein sequence ID" value="CAL4067758.1"/>
    <property type="molecule type" value="Genomic_DNA"/>
</dbReference>
<keyword evidence="5 8" id="KW-1133">Transmembrane helix</keyword>
<evidence type="ECO:0000313" key="11">
    <source>
        <dbReference type="EMBL" id="CAL4067758.1"/>
    </source>
</evidence>
<evidence type="ECO:0000256" key="6">
    <source>
        <dbReference type="ARBA" id="ARBA00023136"/>
    </source>
</evidence>
<dbReference type="GO" id="GO:0006811">
    <property type="term" value="P:monoatomic ion transport"/>
    <property type="evidence" value="ECO:0007669"/>
    <property type="project" value="UniProtKB-KW"/>
</dbReference>
<feature type="transmembrane region" description="Helical" evidence="8">
    <location>
        <begin position="616"/>
        <end position="641"/>
    </location>
</feature>
<dbReference type="PANTHER" id="PTHR11388:SF100">
    <property type="entry name" value="SOLUTE CARRIER ORGANIC ANION TRANSPORTER FAMILY MEMBER 4A1"/>
    <property type="match status" value="1"/>
</dbReference>
<proteinExistence type="inferred from homology"/>
<protein>
    <recommendedName>
        <fullName evidence="8">Solute carrier organic anion transporter family member</fullName>
    </recommendedName>
</protein>
<dbReference type="Gene3D" id="3.30.60.30">
    <property type="match status" value="1"/>
</dbReference>
<name>A0AAV2Q1V0_MEGNR</name>
<dbReference type="CDD" id="cd17403">
    <property type="entry name" value="MFS_SLCO4_OATP4"/>
    <property type="match status" value="1"/>
</dbReference>
<dbReference type="Pfam" id="PF03137">
    <property type="entry name" value="OATP"/>
    <property type="match status" value="1"/>
</dbReference>
<dbReference type="AlphaFoldDB" id="A0AAV2Q1V0"/>
<dbReference type="GO" id="GO:0043252">
    <property type="term" value="P:sodium-independent organic anion transport"/>
    <property type="evidence" value="ECO:0007669"/>
    <property type="project" value="TreeGrafter"/>
</dbReference>
<feature type="transmembrane region" description="Helical" evidence="8">
    <location>
        <begin position="223"/>
        <end position="247"/>
    </location>
</feature>
<keyword evidence="3" id="KW-1003">Cell membrane</keyword>
<feature type="transmembrane region" description="Helical" evidence="8">
    <location>
        <begin position="669"/>
        <end position="693"/>
    </location>
</feature>
<reference evidence="11 12" key="1">
    <citation type="submission" date="2024-05" db="EMBL/GenBank/DDBJ databases">
        <authorList>
            <person name="Wallberg A."/>
        </authorList>
    </citation>
    <scope>NUCLEOTIDE SEQUENCE [LARGE SCALE GENOMIC DNA]</scope>
</reference>
<comment type="similarity">
    <text evidence="2 8">Belongs to the organo anion transporter (TC 2.A.60) family.</text>
</comment>
<evidence type="ECO:0000259" key="10">
    <source>
        <dbReference type="PROSITE" id="PS51465"/>
    </source>
</evidence>
<dbReference type="PANTHER" id="PTHR11388">
    <property type="entry name" value="ORGANIC ANION TRANSPORTER"/>
    <property type="match status" value="1"/>
</dbReference>
<keyword evidence="6 8" id="KW-0472">Membrane</keyword>
<dbReference type="NCBIfam" id="TIGR00805">
    <property type="entry name" value="oat"/>
    <property type="match status" value="1"/>
</dbReference>
<feature type="transmembrane region" description="Helical" evidence="8">
    <location>
        <begin position="163"/>
        <end position="183"/>
    </location>
</feature>
<keyword evidence="8" id="KW-0813">Transport</keyword>
<feature type="transmembrane region" description="Helical" evidence="8">
    <location>
        <begin position="446"/>
        <end position="467"/>
    </location>
</feature>
<dbReference type="InterPro" id="IPR020846">
    <property type="entry name" value="MFS_dom"/>
</dbReference>
<feature type="transmembrane region" description="Helical" evidence="8">
    <location>
        <begin position="132"/>
        <end position="151"/>
    </location>
</feature>
<evidence type="ECO:0000259" key="9">
    <source>
        <dbReference type="PROSITE" id="PS50850"/>
    </source>
</evidence>
<evidence type="ECO:0000256" key="4">
    <source>
        <dbReference type="ARBA" id="ARBA00022692"/>
    </source>
</evidence>
<accession>A0AAV2Q1V0</accession>
<dbReference type="GO" id="GO:0016323">
    <property type="term" value="C:basolateral plasma membrane"/>
    <property type="evidence" value="ECO:0007669"/>
    <property type="project" value="TreeGrafter"/>
</dbReference>
<feature type="transmembrane region" description="Helical" evidence="8">
    <location>
        <begin position="259"/>
        <end position="285"/>
    </location>
</feature>
<dbReference type="Gene3D" id="1.20.1250.20">
    <property type="entry name" value="MFS general substrate transporter like domains"/>
    <property type="match status" value="2"/>
</dbReference>
<feature type="transmembrane region" description="Helical" evidence="8">
    <location>
        <begin position="305"/>
        <end position="331"/>
    </location>
</feature>
<dbReference type="PROSITE" id="PS50850">
    <property type="entry name" value="MFS"/>
    <property type="match status" value="1"/>
</dbReference>
<feature type="transmembrane region" description="Helical" evidence="8">
    <location>
        <begin position="418"/>
        <end position="439"/>
    </location>
</feature>
<evidence type="ECO:0000256" key="1">
    <source>
        <dbReference type="ARBA" id="ARBA00004651"/>
    </source>
</evidence>
<dbReference type="InterPro" id="IPR036259">
    <property type="entry name" value="MFS_trans_sf"/>
</dbReference>
<evidence type="ECO:0000256" key="7">
    <source>
        <dbReference type="ARBA" id="ARBA00023157"/>
    </source>
</evidence>
<feature type="domain" description="Kazal-like" evidence="10">
    <location>
        <begin position="493"/>
        <end position="546"/>
    </location>
</feature>
<comment type="subcellular location">
    <subcellularLocation>
        <location evidence="1 8">Cell membrane</location>
        <topology evidence="1 8">Multi-pass membrane protein</topology>
    </subcellularLocation>
</comment>
<dbReference type="InterPro" id="IPR004156">
    <property type="entry name" value="OATP"/>
</dbReference>
<evidence type="ECO:0000313" key="12">
    <source>
        <dbReference type="Proteomes" id="UP001497623"/>
    </source>
</evidence>
<dbReference type="GO" id="GO:0015347">
    <property type="term" value="F:sodium-independent organic anion transmembrane transporter activity"/>
    <property type="evidence" value="ECO:0007669"/>
    <property type="project" value="TreeGrafter"/>
</dbReference>
<feature type="domain" description="Major facilitator superfamily (MFS) profile" evidence="9">
    <location>
        <begin position="93"/>
        <end position="698"/>
    </location>
</feature>
<feature type="transmembrane region" description="Helical" evidence="8">
    <location>
        <begin position="93"/>
        <end position="112"/>
    </location>
</feature>
<dbReference type="Pfam" id="PF07648">
    <property type="entry name" value="Kazal_2"/>
    <property type="match status" value="1"/>
</dbReference>
<evidence type="ECO:0000256" key="5">
    <source>
        <dbReference type="ARBA" id="ARBA00022989"/>
    </source>
</evidence>
<dbReference type="InterPro" id="IPR002350">
    <property type="entry name" value="Kazal_dom"/>
</dbReference>